<organism evidence="1 2">
    <name type="scientific">Runella aurantiaca</name>
    <dbReference type="NCBI Taxonomy" id="2282308"/>
    <lineage>
        <taxon>Bacteria</taxon>
        <taxon>Pseudomonadati</taxon>
        <taxon>Bacteroidota</taxon>
        <taxon>Cytophagia</taxon>
        <taxon>Cytophagales</taxon>
        <taxon>Spirosomataceae</taxon>
        <taxon>Runella</taxon>
    </lineage>
</organism>
<dbReference type="Proteomes" id="UP000253141">
    <property type="component" value="Unassembled WGS sequence"/>
</dbReference>
<gene>
    <name evidence="1" type="ORF">DVG78_17380</name>
</gene>
<dbReference type="GO" id="GO:0016740">
    <property type="term" value="F:transferase activity"/>
    <property type="evidence" value="ECO:0007669"/>
    <property type="project" value="UniProtKB-KW"/>
</dbReference>
<accession>A0A369I4K9</accession>
<keyword evidence="2" id="KW-1185">Reference proteome</keyword>
<dbReference type="EMBL" id="QPIW01000014">
    <property type="protein sequence ID" value="RDB04731.1"/>
    <property type="molecule type" value="Genomic_DNA"/>
</dbReference>
<comment type="caution">
    <text evidence="1">The sequence shown here is derived from an EMBL/GenBank/DDBJ whole genome shotgun (WGS) entry which is preliminary data.</text>
</comment>
<protein>
    <submittedName>
        <fullName evidence="1">Sugar transferase</fullName>
    </submittedName>
</protein>
<dbReference type="SUPFAM" id="SSF53448">
    <property type="entry name" value="Nucleotide-diphospho-sugar transferases"/>
    <property type="match status" value="1"/>
</dbReference>
<dbReference type="InterPro" id="IPR029044">
    <property type="entry name" value="Nucleotide-diphossugar_trans"/>
</dbReference>
<dbReference type="OrthoDB" id="9785375at2"/>
<proteinExistence type="predicted"/>
<dbReference type="AlphaFoldDB" id="A0A369I4K9"/>
<dbReference type="RefSeq" id="WP_114462323.1">
    <property type="nucleotide sequence ID" value="NZ_QPIW01000014.1"/>
</dbReference>
<name>A0A369I4K9_9BACT</name>
<reference evidence="1 2" key="1">
    <citation type="submission" date="2018-07" db="EMBL/GenBank/DDBJ databases">
        <title>Genome analysis of Runella aurantiaca.</title>
        <authorList>
            <person name="Yang X."/>
        </authorList>
    </citation>
    <scope>NUCLEOTIDE SEQUENCE [LARGE SCALE GENOMIC DNA]</scope>
    <source>
        <strain evidence="1 2">YX9</strain>
    </source>
</reference>
<sequence>MKSLSPILLFVYKRLDTLQYTVNALQNNYLANESELFIFSDFAKSENDIEKVLKVREFIKTISGFKNVEIFEAQSNIGLANSIINGVNKVIERYERVIVLEDDLVTSKNFLIYMNESLNFYEKNLKILSISGYMPNINIPVDYKYSVFFERRTTSWGWATWKNRWEKIDWNIDDYQNYFSSFQKRWDFYKLGYNLYPMLGKQTRGEIDTWDVQFVLHQFKYNYLSVFPVVSKVKNIGFGVDATHTSKNINYNDSLDQSKEFGSFDFPDDIFLNNSISKKFQFNYSALNSILNRFF</sequence>
<dbReference type="Gene3D" id="3.90.550.10">
    <property type="entry name" value="Spore Coat Polysaccharide Biosynthesis Protein SpsA, Chain A"/>
    <property type="match status" value="1"/>
</dbReference>
<evidence type="ECO:0000313" key="1">
    <source>
        <dbReference type="EMBL" id="RDB04731.1"/>
    </source>
</evidence>
<evidence type="ECO:0000313" key="2">
    <source>
        <dbReference type="Proteomes" id="UP000253141"/>
    </source>
</evidence>
<keyword evidence="1" id="KW-0808">Transferase</keyword>